<dbReference type="OrthoDB" id="5305647at2759"/>
<dbReference type="SMART" id="SM00355">
    <property type="entry name" value="ZnF_C2H2"/>
    <property type="match status" value="2"/>
</dbReference>
<reference evidence="4" key="1">
    <citation type="submission" date="2019-04" db="EMBL/GenBank/DDBJ databases">
        <title>Sequencing of skin fungus with MAO and IRED activity.</title>
        <authorList>
            <person name="Marsaioli A.J."/>
            <person name="Bonatto J.M.C."/>
            <person name="Reis Junior O."/>
        </authorList>
    </citation>
    <scope>NUCLEOTIDE SEQUENCE</scope>
    <source>
        <strain evidence="4">28M1</strain>
    </source>
</reference>
<keyword evidence="5" id="KW-1185">Reference proteome</keyword>
<evidence type="ECO:0000259" key="3">
    <source>
        <dbReference type="SMART" id="SM00355"/>
    </source>
</evidence>
<feature type="region of interest" description="Disordered" evidence="2">
    <location>
        <begin position="1"/>
        <end position="60"/>
    </location>
</feature>
<gene>
    <name evidence="4" type="ORF">E8E12_000802</name>
</gene>
<dbReference type="EMBL" id="SWKV01000185">
    <property type="protein sequence ID" value="KAF3031185.1"/>
    <property type="molecule type" value="Genomic_DNA"/>
</dbReference>
<comment type="caution">
    <text evidence="4">The sequence shown here is derived from an EMBL/GenBank/DDBJ whole genome shotgun (WGS) entry which is preliminary data.</text>
</comment>
<evidence type="ECO:0000313" key="5">
    <source>
        <dbReference type="Proteomes" id="UP000758155"/>
    </source>
</evidence>
<feature type="coiled-coil region" evidence="1">
    <location>
        <begin position="130"/>
        <end position="157"/>
    </location>
</feature>
<feature type="domain" description="C2H2-type" evidence="3">
    <location>
        <begin position="91"/>
        <end position="118"/>
    </location>
</feature>
<evidence type="ECO:0000256" key="2">
    <source>
        <dbReference type="SAM" id="MobiDB-lite"/>
    </source>
</evidence>
<protein>
    <recommendedName>
        <fullName evidence="3">C2H2-type domain-containing protein</fullName>
    </recommendedName>
</protein>
<name>A0A9P4WFU0_9PLEO</name>
<dbReference type="Proteomes" id="UP000758155">
    <property type="component" value="Unassembled WGS sequence"/>
</dbReference>
<evidence type="ECO:0000256" key="1">
    <source>
        <dbReference type="SAM" id="Coils"/>
    </source>
</evidence>
<dbReference type="Pfam" id="PF26177">
    <property type="entry name" value="zf_C2H2_17_1st"/>
    <property type="match status" value="1"/>
</dbReference>
<dbReference type="InterPro" id="IPR059009">
    <property type="entry name" value="Znf_C2H2_17_1st"/>
</dbReference>
<organism evidence="4 5">
    <name type="scientific">Didymella heteroderae</name>
    <dbReference type="NCBI Taxonomy" id="1769908"/>
    <lineage>
        <taxon>Eukaryota</taxon>
        <taxon>Fungi</taxon>
        <taxon>Dikarya</taxon>
        <taxon>Ascomycota</taxon>
        <taxon>Pezizomycotina</taxon>
        <taxon>Dothideomycetes</taxon>
        <taxon>Pleosporomycetidae</taxon>
        <taxon>Pleosporales</taxon>
        <taxon>Pleosporineae</taxon>
        <taxon>Didymellaceae</taxon>
        <taxon>Didymella</taxon>
    </lineage>
</organism>
<proteinExistence type="predicted"/>
<sequence>MSQLTPASSPEPNSPLLRAVAIQKTDGSARRPAEEDLSSQEDNGVHSYRRATETPQNDETGLICEQSECSGMTFTRQCEWKKHMDKHNRPYRCLVKGCENLQGFTYGGGLLRHEREVHKMHGDKDLHTEIKRLRHENEEKDIRLRQLEEAVKVLQQSPS</sequence>
<feature type="compositionally biased region" description="Polar residues" evidence="2">
    <location>
        <begin position="1"/>
        <end position="11"/>
    </location>
</feature>
<dbReference type="Gene3D" id="3.30.160.60">
    <property type="entry name" value="Classic Zinc Finger"/>
    <property type="match status" value="1"/>
</dbReference>
<dbReference type="AlphaFoldDB" id="A0A9P4WFU0"/>
<evidence type="ECO:0000313" key="4">
    <source>
        <dbReference type="EMBL" id="KAF3031185.1"/>
    </source>
</evidence>
<accession>A0A9P4WFU0</accession>
<keyword evidence="1" id="KW-0175">Coiled coil</keyword>
<feature type="domain" description="C2H2-type" evidence="3">
    <location>
        <begin position="62"/>
        <end position="87"/>
    </location>
</feature>
<dbReference type="InterPro" id="IPR013087">
    <property type="entry name" value="Znf_C2H2_type"/>
</dbReference>